<reference evidence="1" key="2">
    <citation type="submission" date="2023-12" db="EMBL/GenBank/DDBJ databases">
        <authorList>
            <person name="Sun Q."/>
            <person name="Inoue M."/>
        </authorList>
    </citation>
    <scope>NUCLEOTIDE SEQUENCE</scope>
    <source>
        <strain evidence="1">JCM 17590</strain>
    </source>
</reference>
<evidence type="ECO:0008006" key="3">
    <source>
        <dbReference type="Google" id="ProtNLM"/>
    </source>
</evidence>
<accession>A0ABP7ZFC1</accession>
<proteinExistence type="predicted"/>
<dbReference type="Proteomes" id="UP001415169">
    <property type="component" value="Unassembled WGS sequence"/>
</dbReference>
<dbReference type="EMBL" id="BAABBV010000001">
    <property type="protein sequence ID" value="GAA4155924.1"/>
    <property type="molecule type" value="Genomic_DNA"/>
</dbReference>
<sequence length="263" mass="26998">MSALGDIRQGVADLLASATGRRALPYVPDNFQPPCWIIDAGSPYVSPGDQFGTTKFTFDAIYLARDAASNAFVSADLDDITETGMGALAGAGWVVGSVDGGTYTLGGNVYTGVSLSIAQSISTTAGDAGSWIELSNSDGAVRYGVGSTGGESAALNSLTFQAASGTGSLGLSSKTSSEYEFAIEAPQVFAAGSLWRFAFDNAGTALPFRYSPDGNETASEDHPHLTGTVYLPAYPTAGGDADNPNRTFALTLALMDEPEVVTA</sequence>
<keyword evidence="2" id="KW-1185">Reference proteome</keyword>
<evidence type="ECO:0000313" key="2">
    <source>
        <dbReference type="Proteomes" id="UP001415169"/>
    </source>
</evidence>
<evidence type="ECO:0000313" key="1">
    <source>
        <dbReference type="EMBL" id="GAA4155924.1"/>
    </source>
</evidence>
<name>A0ABP7ZFC1_9MICO</name>
<gene>
    <name evidence="1" type="ORF">GCM10022286_05570</name>
</gene>
<organism evidence="1 2">
    <name type="scientific">Gryllotalpicola daejeonensis</name>
    <dbReference type="NCBI Taxonomy" id="993087"/>
    <lineage>
        <taxon>Bacteria</taxon>
        <taxon>Bacillati</taxon>
        <taxon>Actinomycetota</taxon>
        <taxon>Actinomycetes</taxon>
        <taxon>Micrococcales</taxon>
        <taxon>Microbacteriaceae</taxon>
        <taxon>Gryllotalpicola</taxon>
    </lineage>
</organism>
<dbReference type="RefSeq" id="WP_344790209.1">
    <property type="nucleotide sequence ID" value="NZ_BAABBV010000001.1"/>
</dbReference>
<reference evidence="1" key="1">
    <citation type="journal article" date="2014" name="Int. J. Syst. Evol. Microbiol.">
        <title>Complete genome of a new Firmicutes species belonging to the dominant human colonic microbiota ('Ruminococcus bicirculans') reveals two chromosomes and a selective capacity to utilize plant glucans.</title>
        <authorList>
            <consortium name="NISC Comparative Sequencing Program"/>
            <person name="Wegmann U."/>
            <person name="Louis P."/>
            <person name="Goesmann A."/>
            <person name="Henrissat B."/>
            <person name="Duncan S.H."/>
            <person name="Flint H.J."/>
        </authorList>
    </citation>
    <scope>NUCLEOTIDE SEQUENCE</scope>
    <source>
        <strain evidence="1">JCM 17590</strain>
    </source>
</reference>
<protein>
    <recommendedName>
        <fullName evidence="3">Tail fiber protein</fullName>
    </recommendedName>
</protein>
<comment type="caution">
    <text evidence="1">The sequence shown here is derived from an EMBL/GenBank/DDBJ whole genome shotgun (WGS) entry which is preliminary data.</text>
</comment>